<dbReference type="PANTHER" id="PTHR46491">
    <property type="entry name" value="CDGSH IRON SULFUR DOMAIN PROTEIN HOMOLOG"/>
    <property type="match status" value="1"/>
</dbReference>
<dbReference type="GO" id="GO:0046872">
    <property type="term" value="F:metal ion binding"/>
    <property type="evidence" value="ECO:0007669"/>
    <property type="project" value="UniProtKB-KW"/>
</dbReference>
<keyword evidence="3" id="KW-0408">Iron</keyword>
<evidence type="ECO:0000256" key="2">
    <source>
        <dbReference type="ARBA" id="ARBA00022723"/>
    </source>
</evidence>
<keyword evidence="2" id="KW-0479">Metal-binding</keyword>
<feature type="domain" description="Iron-binding zinc finger CDGSH type" evidence="5">
    <location>
        <begin position="10"/>
        <end position="47"/>
    </location>
</feature>
<feature type="domain" description="Iron-binding zinc finger CDGSH type" evidence="5">
    <location>
        <begin position="49"/>
        <end position="81"/>
    </location>
</feature>
<dbReference type="PANTHER" id="PTHR46491:SF3">
    <property type="entry name" value="CDGSH IRON-SULFUR DOMAIN-CONTAINING PROTEIN 3, MITOCHONDRIAL"/>
    <property type="match status" value="1"/>
</dbReference>
<dbReference type="GO" id="GO:0005737">
    <property type="term" value="C:cytoplasm"/>
    <property type="evidence" value="ECO:0007669"/>
    <property type="project" value="UniProtKB-ARBA"/>
</dbReference>
<evidence type="ECO:0000256" key="3">
    <source>
        <dbReference type="ARBA" id="ARBA00023004"/>
    </source>
</evidence>
<accession>A0A318JE85</accession>
<dbReference type="RefSeq" id="WP_059286555.1">
    <property type="nucleotide sequence ID" value="NZ_LNQU01000090.1"/>
</dbReference>
<reference evidence="6 7" key="1">
    <citation type="submission" date="2018-05" db="EMBL/GenBank/DDBJ databases">
        <title>Genomic Encyclopedia of Type Strains, Phase IV (KMG-IV): sequencing the most valuable type-strain genomes for metagenomic binning, comparative biology and taxonomic classification.</title>
        <authorList>
            <person name="Goeker M."/>
        </authorList>
    </citation>
    <scope>NUCLEOTIDE SEQUENCE [LARGE SCALE GENOMIC DNA]</scope>
    <source>
        <strain evidence="6 7">DSM 25134</strain>
    </source>
</reference>
<organism evidence="6 7">
    <name type="scientific">Aquitalea magnusonii</name>
    <dbReference type="NCBI Taxonomy" id="332411"/>
    <lineage>
        <taxon>Bacteria</taxon>
        <taxon>Pseudomonadati</taxon>
        <taxon>Pseudomonadota</taxon>
        <taxon>Betaproteobacteria</taxon>
        <taxon>Neisseriales</taxon>
        <taxon>Chromobacteriaceae</taxon>
        <taxon>Aquitalea</taxon>
    </lineage>
</organism>
<dbReference type="GO" id="GO:0051537">
    <property type="term" value="F:2 iron, 2 sulfur cluster binding"/>
    <property type="evidence" value="ECO:0007669"/>
    <property type="project" value="UniProtKB-KW"/>
</dbReference>
<evidence type="ECO:0000259" key="5">
    <source>
        <dbReference type="SMART" id="SM00704"/>
    </source>
</evidence>
<protein>
    <submittedName>
        <fullName evidence="6">Iron-binding CDGSH zinc finger protein</fullName>
    </submittedName>
</protein>
<dbReference type="OrthoDB" id="9795032at2"/>
<dbReference type="AlphaFoldDB" id="A0A318JE85"/>
<dbReference type="Pfam" id="PF09360">
    <property type="entry name" value="zf-CDGSH"/>
    <property type="match status" value="2"/>
</dbReference>
<dbReference type="InterPro" id="IPR042216">
    <property type="entry name" value="MitoNEET_CISD"/>
</dbReference>
<gene>
    <name evidence="6" type="ORF">DFR38_108102</name>
</gene>
<evidence type="ECO:0000313" key="6">
    <source>
        <dbReference type="EMBL" id="PXX48015.1"/>
    </source>
</evidence>
<dbReference type="SMART" id="SM00704">
    <property type="entry name" value="ZnF_CDGSH"/>
    <property type="match status" value="2"/>
</dbReference>
<evidence type="ECO:0000313" key="7">
    <source>
        <dbReference type="Proteomes" id="UP000248395"/>
    </source>
</evidence>
<sequence>MADEPFSPQSFPYAVEVKAGQRYWWCACGQSSKQPFCDGSHAGSSFSPVEYVATESALVYFCGCKLSEGKPLCDGSHSQLS</sequence>
<dbReference type="Proteomes" id="UP000248395">
    <property type="component" value="Unassembled WGS sequence"/>
</dbReference>
<dbReference type="InterPro" id="IPR052950">
    <property type="entry name" value="CISD"/>
</dbReference>
<keyword evidence="1" id="KW-0001">2Fe-2S</keyword>
<name>A0A318JE85_9NEIS</name>
<keyword evidence="4" id="KW-0411">Iron-sulfur</keyword>
<dbReference type="EMBL" id="QJKC01000008">
    <property type="protein sequence ID" value="PXX48015.1"/>
    <property type="molecule type" value="Genomic_DNA"/>
</dbReference>
<keyword evidence="7" id="KW-1185">Reference proteome</keyword>
<evidence type="ECO:0000256" key="1">
    <source>
        <dbReference type="ARBA" id="ARBA00022714"/>
    </source>
</evidence>
<evidence type="ECO:0000256" key="4">
    <source>
        <dbReference type="ARBA" id="ARBA00023014"/>
    </source>
</evidence>
<dbReference type="InterPro" id="IPR018967">
    <property type="entry name" value="FeS-contain_CDGSH-typ"/>
</dbReference>
<dbReference type="Gene3D" id="3.40.5.90">
    <property type="entry name" value="CDGSH iron-sulfur domain, mitoNEET-type"/>
    <property type="match status" value="2"/>
</dbReference>
<comment type="caution">
    <text evidence="6">The sequence shown here is derived from an EMBL/GenBank/DDBJ whole genome shotgun (WGS) entry which is preliminary data.</text>
</comment>
<proteinExistence type="predicted"/>